<dbReference type="EMBL" id="PEXU01000049">
    <property type="protein sequence ID" value="PIS42246.1"/>
    <property type="molecule type" value="Genomic_DNA"/>
</dbReference>
<gene>
    <name evidence="1" type="ORF">COT24_04245</name>
</gene>
<evidence type="ECO:0008006" key="3">
    <source>
        <dbReference type="Google" id="ProtNLM"/>
    </source>
</evidence>
<sequence>MFKKVTLIAMFLALFLLISGFGGCGKKAAEKATEKAIETVTNGQADVDVSDNTVTINTNTGSYQAGGNVDLPSDFPDDVYVVDGNITAAITSVENNGYTVSIETTQSVNDLATLYEQKLKDEGWTITLTMAYEGTASVGGEKDNRMVSVGMNPNEEGKTIVVITTSETN</sequence>
<dbReference type="PROSITE" id="PS51257">
    <property type="entry name" value="PROKAR_LIPOPROTEIN"/>
    <property type="match status" value="1"/>
</dbReference>
<accession>A0A2H0YUY3</accession>
<comment type="caution">
    <text evidence="1">The sequence shown here is derived from an EMBL/GenBank/DDBJ whole genome shotgun (WGS) entry which is preliminary data.</text>
</comment>
<dbReference type="Proteomes" id="UP000231542">
    <property type="component" value="Unassembled WGS sequence"/>
</dbReference>
<protein>
    <recommendedName>
        <fullName evidence="3">Lipoprotein</fullName>
    </recommendedName>
</protein>
<dbReference type="AlphaFoldDB" id="A0A2H0YUY3"/>
<name>A0A2H0YUY3_9BACT</name>
<organism evidence="1 2">
    <name type="scientific">Candidatus Kerfeldbacteria bacterium CG08_land_8_20_14_0_20_40_16</name>
    <dbReference type="NCBI Taxonomy" id="2014244"/>
    <lineage>
        <taxon>Bacteria</taxon>
        <taxon>Candidatus Kerfeldiibacteriota</taxon>
    </lineage>
</organism>
<reference evidence="1 2" key="1">
    <citation type="submission" date="2017-09" db="EMBL/GenBank/DDBJ databases">
        <title>Depth-based differentiation of microbial function through sediment-hosted aquifers and enrichment of novel symbionts in the deep terrestrial subsurface.</title>
        <authorList>
            <person name="Probst A.J."/>
            <person name="Ladd B."/>
            <person name="Jarett J.K."/>
            <person name="Geller-Mcgrath D.E."/>
            <person name="Sieber C.M."/>
            <person name="Emerson J.B."/>
            <person name="Anantharaman K."/>
            <person name="Thomas B.C."/>
            <person name="Malmstrom R."/>
            <person name="Stieglmeier M."/>
            <person name="Klingl A."/>
            <person name="Woyke T."/>
            <person name="Ryan C.M."/>
            <person name="Banfield J.F."/>
        </authorList>
    </citation>
    <scope>NUCLEOTIDE SEQUENCE [LARGE SCALE GENOMIC DNA]</scope>
    <source>
        <strain evidence="1">CG08_land_8_20_14_0_20_40_16</strain>
    </source>
</reference>
<evidence type="ECO:0000313" key="2">
    <source>
        <dbReference type="Proteomes" id="UP000231542"/>
    </source>
</evidence>
<evidence type="ECO:0000313" key="1">
    <source>
        <dbReference type="EMBL" id="PIS42246.1"/>
    </source>
</evidence>
<proteinExistence type="predicted"/>